<feature type="transmembrane region" description="Helical" evidence="7">
    <location>
        <begin position="138"/>
        <end position="161"/>
    </location>
</feature>
<name>A0A7W6KNK4_9HYPH</name>
<dbReference type="InterPro" id="IPR035906">
    <property type="entry name" value="MetI-like_sf"/>
</dbReference>
<evidence type="ECO:0000256" key="7">
    <source>
        <dbReference type="RuleBase" id="RU363032"/>
    </source>
</evidence>
<evidence type="ECO:0000256" key="1">
    <source>
        <dbReference type="ARBA" id="ARBA00004651"/>
    </source>
</evidence>
<proteinExistence type="inferred from homology"/>
<comment type="subcellular location">
    <subcellularLocation>
        <location evidence="1 7">Cell membrane</location>
        <topology evidence="1 7">Multi-pass membrane protein</topology>
    </subcellularLocation>
</comment>
<dbReference type="InterPro" id="IPR045621">
    <property type="entry name" value="BPD_transp_1_N"/>
</dbReference>
<feature type="transmembrane region" description="Helical" evidence="7">
    <location>
        <begin position="105"/>
        <end position="126"/>
    </location>
</feature>
<comment type="caution">
    <text evidence="9">The sequence shown here is derived from an EMBL/GenBank/DDBJ whole genome shotgun (WGS) entry which is preliminary data.</text>
</comment>
<gene>
    <name evidence="9" type="ORF">GGR30_004521</name>
</gene>
<dbReference type="SUPFAM" id="SSF161098">
    <property type="entry name" value="MetI-like"/>
    <property type="match status" value="1"/>
</dbReference>
<feature type="domain" description="ABC transmembrane type-1" evidence="8">
    <location>
        <begin position="99"/>
        <end position="311"/>
    </location>
</feature>
<keyword evidence="2 7" id="KW-0813">Transport</keyword>
<dbReference type="Proteomes" id="UP000530571">
    <property type="component" value="Unassembled WGS sequence"/>
</dbReference>
<keyword evidence="5 7" id="KW-1133">Transmembrane helix</keyword>
<evidence type="ECO:0000259" key="8">
    <source>
        <dbReference type="PROSITE" id="PS50928"/>
    </source>
</evidence>
<feature type="transmembrane region" description="Helical" evidence="7">
    <location>
        <begin position="292"/>
        <end position="318"/>
    </location>
</feature>
<dbReference type="GO" id="GO:0005886">
    <property type="term" value="C:plasma membrane"/>
    <property type="evidence" value="ECO:0007669"/>
    <property type="project" value="UniProtKB-SubCell"/>
</dbReference>
<dbReference type="PROSITE" id="PS50928">
    <property type="entry name" value="ABC_TM1"/>
    <property type="match status" value="1"/>
</dbReference>
<feature type="transmembrane region" description="Helical" evidence="7">
    <location>
        <begin position="181"/>
        <end position="201"/>
    </location>
</feature>
<keyword evidence="3" id="KW-1003">Cell membrane</keyword>
<evidence type="ECO:0000256" key="6">
    <source>
        <dbReference type="ARBA" id="ARBA00023136"/>
    </source>
</evidence>
<dbReference type="AlphaFoldDB" id="A0A7W6KNK4"/>
<dbReference type="GO" id="GO:0071916">
    <property type="term" value="F:dipeptide transmembrane transporter activity"/>
    <property type="evidence" value="ECO:0007669"/>
    <property type="project" value="TreeGrafter"/>
</dbReference>
<dbReference type="InterPro" id="IPR000515">
    <property type="entry name" value="MetI-like"/>
</dbReference>
<evidence type="ECO:0000256" key="3">
    <source>
        <dbReference type="ARBA" id="ARBA00022475"/>
    </source>
</evidence>
<dbReference type="PANTHER" id="PTHR43163">
    <property type="entry name" value="DIPEPTIDE TRANSPORT SYSTEM PERMEASE PROTEIN DPPB-RELATED"/>
    <property type="match status" value="1"/>
</dbReference>
<dbReference type="Gene3D" id="1.10.3720.10">
    <property type="entry name" value="MetI-like"/>
    <property type="match status" value="1"/>
</dbReference>
<keyword evidence="4 7" id="KW-0812">Transmembrane</keyword>
<organism evidence="9 10">
    <name type="scientific">Martelella radicis</name>
    <dbReference type="NCBI Taxonomy" id="1397476"/>
    <lineage>
        <taxon>Bacteria</taxon>
        <taxon>Pseudomonadati</taxon>
        <taxon>Pseudomonadota</taxon>
        <taxon>Alphaproteobacteria</taxon>
        <taxon>Hyphomicrobiales</taxon>
        <taxon>Aurantimonadaceae</taxon>
        <taxon>Martelella</taxon>
    </lineage>
</organism>
<evidence type="ECO:0000256" key="5">
    <source>
        <dbReference type="ARBA" id="ARBA00022989"/>
    </source>
</evidence>
<evidence type="ECO:0000256" key="4">
    <source>
        <dbReference type="ARBA" id="ARBA00022692"/>
    </source>
</evidence>
<dbReference type="EMBL" id="JACIDZ010000026">
    <property type="protein sequence ID" value="MBB4124561.1"/>
    <property type="molecule type" value="Genomic_DNA"/>
</dbReference>
<keyword evidence="6 7" id="KW-0472">Membrane</keyword>
<sequence length="325" mass="36045">MTGYIIRRLLGAIPTFFGITILVFALMQAAPGNIVDFYTAANPEATVDAARMAQVEEELGLNKPIYVQYWKWLSRVLVGDLGTSYETHRAITAELAPRMRATLSLFFFGHLIGWPLAIAIGVLSAIRPNSWIDHFGRSFALFGLSMPAFWIGAMLILVFSVELGLFPSGGSVSSTVATGSFFGMIFDRLWHLVLPALTVTLRSMAVTMRVTRAELLEVLHKDYIVTARAKGLKRRVVLIKHALRNSLMSVVTLIGLSMGHVFSGAVMTETIFSWPGVGRYLVHAVHVRDYPVVMAITLLVSVLVIIANLLTDICYSWLNPRIRYE</sequence>
<evidence type="ECO:0000313" key="9">
    <source>
        <dbReference type="EMBL" id="MBB4124561.1"/>
    </source>
</evidence>
<dbReference type="Pfam" id="PF00528">
    <property type="entry name" value="BPD_transp_1"/>
    <property type="match status" value="1"/>
</dbReference>
<feature type="transmembrane region" description="Helical" evidence="7">
    <location>
        <begin position="9"/>
        <end position="30"/>
    </location>
</feature>
<dbReference type="RefSeq" id="WP_183491352.1">
    <property type="nucleotide sequence ID" value="NZ_JACIDZ010000026.1"/>
</dbReference>
<dbReference type="Pfam" id="PF19300">
    <property type="entry name" value="BPD_transp_1_N"/>
    <property type="match status" value="1"/>
</dbReference>
<evidence type="ECO:0000313" key="10">
    <source>
        <dbReference type="Proteomes" id="UP000530571"/>
    </source>
</evidence>
<reference evidence="9 10" key="1">
    <citation type="submission" date="2020-08" db="EMBL/GenBank/DDBJ databases">
        <title>Genomic Encyclopedia of Type Strains, Phase IV (KMG-IV): sequencing the most valuable type-strain genomes for metagenomic binning, comparative biology and taxonomic classification.</title>
        <authorList>
            <person name="Goeker M."/>
        </authorList>
    </citation>
    <scope>NUCLEOTIDE SEQUENCE [LARGE SCALE GENOMIC DNA]</scope>
    <source>
        <strain evidence="9 10">DSM 28101</strain>
    </source>
</reference>
<protein>
    <submittedName>
        <fullName evidence="9">Peptide/nickel transport system permease protein</fullName>
    </submittedName>
</protein>
<keyword evidence="10" id="KW-1185">Reference proteome</keyword>
<dbReference type="CDD" id="cd06261">
    <property type="entry name" value="TM_PBP2"/>
    <property type="match status" value="1"/>
</dbReference>
<dbReference type="PANTHER" id="PTHR43163:SF6">
    <property type="entry name" value="DIPEPTIDE TRANSPORT SYSTEM PERMEASE PROTEIN DPPB-RELATED"/>
    <property type="match status" value="1"/>
</dbReference>
<feature type="transmembrane region" description="Helical" evidence="7">
    <location>
        <begin position="250"/>
        <end position="272"/>
    </location>
</feature>
<comment type="similarity">
    <text evidence="7">Belongs to the binding-protein-dependent transport system permease family.</text>
</comment>
<evidence type="ECO:0000256" key="2">
    <source>
        <dbReference type="ARBA" id="ARBA00022448"/>
    </source>
</evidence>
<accession>A0A7W6KNK4</accession>